<feature type="domain" description="Ig-like" evidence="13">
    <location>
        <begin position="405"/>
        <end position="493"/>
    </location>
</feature>
<feature type="domain" description="Ig-like" evidence="13">
    <location>
        <begin position="114"/>
        <end position="209"/>
    </location>
</feature>
<evidence type="ECO:0000256" key="10">
    <source>
        <dbReference type="SAM" id="MobiDB-lite"/>
    </source>
</evidence>
<dbReference type="PANTHER" id="PTHR10075">
    <property type="entry name" value="BASIGIN RELATED"/>
    <property type="match status" value="1"/>
</dbReference>
<dbReference type="SMART" id="SM00409">
    <property type="entry name" value="IG"/>
    <property type="match status" value="5"/>
</dbReference>
<dbReference type="InterPro" id="IPR007110">
    <property type="entry name" value="Ig-like_dom"/>
</dbReference>
<evidence type="ECO:0000256" key="1">
    <source>
        <dbReference type="ARBA" id="ARBA00004167"/>
    </source>
</evidence>
<evidence type="ECO:0000259" key="13">
    <source>
        <dbReference type="PROSITE" id="PS50835"/>
    </source>
</evidence>
<evidence type="ECO:0000256" key="5">
    <source>
        <dbReference type="ARBA" id="ARBA00022989"/>
    </source>
</evidence>
<sequence length="1402" mass="155332">MTFNACNFILCVIVLANLNYCESQKPIISEHPASTHGLSLQRVSLRCSAKGDPMPNIIWYKDGQVVESYRDKPATSNRLVKDNELLFMHLDTQDEGVYYCNASNIHGWTISNNASVLIAFLNKDIIGPESKTASVGETVLMECKPPKGVPKPTVIWKFNGNAIEVNKRIKILDNGNLRIDKATRKDSGRYNCLAKNFADERDSTSALLTVRQKPQFKIAPSNIEVKVNEAAVFPCVADGDPKPTIVWRRDNQKKIPSSRATLIDNKGMQISKVQLTDMGNYICHASNSAGHLEAYAKLSVVSTPGFIETPDNQKVRVGDTAIFNCRVTGSPQPTIIWSHNGDHFIADEENSRRSERIQVDKLGSLTINPVKISDSGKYECKASSYIGKIQSSASLHVIDAQKYVPPVIEVGPQNQTLRIGLTATFNCQPKQQDDVTVHWLKNGHQLNLVSDPRIITLTTGKLKINLLRMSDAGNYTCKIVQNEAFTLWSVTLKILDKNDYETAIMQTIDDARMLPSAPTNFEVIERGDSWITFKWENPPQEETNINHYLIEYSPYESRQGWYMQSIILSSPGKITNLHPNTGYRFLIRSVNDIGIGNPNVISFVVFTGKKQHFSFLNYSQLKSKVENIFCEKLKIKSVSTDQFTIVWHVTGPTAALKLLSGFIAKYKRVPLSRCLSNIKRTFMEHCSLRENLLSQIESDTNNPKSIFNEEGLEQMKIIPMTDRSDQMVAYAIISKLEPFVCYDVYVQPYLDNNKFGKLTGTVSKAITILTYDSVPTKSPTDLTARWLSNTSVEISWKPAPMRHINGILKGYSLHIIGNDTNSTRSIEVSPKSTVVRVQDLLINMPYIVHIAASTCQGEGICSAGLMLTASSSLITMSPNYLERRLGQNFAKPIIASVTKQPWFISIMVVGGCLWFMICAFILVVCRSMYLRGLIYKSGYSNGTKLISNSNSQLPVGSSNGRLTSHQIVSHMNTNTNSNVNGMYKDSIILQPLIGTANSVSANEYQTDPGEVATNSTSIHTSLIPNNSQRRFQDSISSSNSTCKSSNSQPIDKQKQRHKLDKNGPGIMLNLGHAIPPPPEFPPPPAPISPTASNSTYYLQPDIGADDGTCSYASCPINVPIGNASTTISPIPGYLWSAKHNSLVPVPGYIDYSCIPFNMVSMGRQSDTISIASSFALPPPHDMLSMTHLSDDPYLLGANSTTQMGINGYPVDGSSMVSSHISNGNASNSSAILSGTSTRDYNKYESITRSGQNDDSTSLLEEDEEADKSEMEEDDHSNDCNTSVHSNSIKGWQNSSSIPAKNYMQVTPSYFSQSNYTDEDATYDICAEDQQHVQEQRCGLMCNNQHNYYPQNNPNDFLPPPPNGNYYESQLSHCYDNPPTGQLNSTNINSFRNCGYLGETPIV</sequence>
<keyword evidence="5 11" id="KW-1133">Transmembrane helix</keyword>
<dbReference type="SUPFAM" id="SSF48726">
    <property type="entry name" value="Immunoglobulin"/>
    <property type="match status" value="5"/>
</dbReference>
<name>A1XCJ3_SCHMD</name>
<dbReference type="InterPro" id="IPR003961">
    <property type="entry name" value="FN3_dom"/>
</dbReference>
<dbReference type="GO" id="GO:0070593">
    <property type="term" value="P:dendrite self-avoidance"/>
    <property type="evidence" value="ECO:0007669"/>
    <property type="project" value="TreeGrafter"/>
</dbReference>
<dbReference type="GO" id="GO:0007411">
    <property type="term" value="P:axon guidance"/>
    <property type="evidence" value="ECO:0007669"/>
    <property type="project" value="TreeGrafter"/>
</dbReference>
<dbReference type="CDD" id="cd20978">
    <property type="entry name" value="IgI_4_hemolin-like"/>
    <property type="match status" value="1"/>
</dbReference>
<dbReference type="InterPro" id="IPR036179">
    <property type="entry name" value="Ig-like_dom_sf"/>
</dbReference>
<dbReference type="CDD" id="cd00063">
    <property type="entry name" value="FN3"/>
    <property type="match status" value="2"/>
</dbReference>
<dbReference type="GO" id="GO:0030424">
    <property type="term" value="C:axon"/>
    <property type="evidence" value="ECO:0007669"/>
    <property type="project" value="TreeGrafter"/>
</dbReference>
<keyword evidence="9" id="KW-0393">Immunoglobulin domain</keyword>
<dbReference type="Pfam" id="PF00041">
    <property type="entry name" value="fn3"/>
    <property type="match status" value="2"/>
</dbReference>
<evidence type="ECO:0000256" key="3">
    <source>
        <dbReference type="ARBA" id="ARBA00022729"/>
    </source>
</evidence>
<feature type="region of interest" description="Disordered" evidence="10">
    <location>
        <begin position="1020"/>
        <end position="1062"/>
    </location>
</feature>
<dbReference type="SMART" id="SM00408">
    <property type="entry name" value="IGc2"/>
    <property type="match status" value="5"/>
</dbReference>
<dbReference type="InterPro" id="IPR013783">
    <property type="entry name" value="Ig-like_fold"/>
</dbReference>
<dbReference type="GO" id="GO:0098632">
    <property type="term" value="F:cell-cell adhesion mediator activity"/>
    <property type="evidence" value="ECO:0007669"/>
    <property type="project" value="TreeGrafter"/>
</dbReference>
<organism evidence="15">
    <name type="scientific">Schmidtea mediterranea</name>
    <name type="common">Freshwater planarian flatworm</name>
    <dbReference type="NCBI Taxonomy" id="79327"/>
    <lineage>
        <taxon>Eukaryota</taxon>
        <taxon>Metazoa</taxon>
        <taxon>Spiralia</taxon>
        <taxon>Lophotrochozoa</taxon>
        <taxon>Platyhelminthes</taxon>
        <taxon>Rhabditophora</taxon>
        <taxon>Seriata</taxon>
        <taxon>Tricladida</taxon>
        <taxon>Continenticola</taxon>
        <taxon>Geoplanoidea</taxon>
        <taxon>Dugesiidae</taxon>
        <taxon>Schmidtea</taxon>
    </lineage>
</organism>
<dbReference type="GO" id="GO:0005886">
    <property type="term" value="C:plasma membrane"/>
    <property type="evidence" value="ECO:0007669"/>
    <property type="project" value="TreeGrafter"/>
</dbReference>
<evidence type="ECO:0000256" key="9">
    <source>
        <dbReference type="ARBA" id="ARBA00023319"/>
    </source>
</evidence>
<evidence type="ECO:0000256" key="8">
    <source>
        <dbReference type="ARBA" id="ARBA00023180"/>
    </source>
</evidence>
<feature type="region of interest" description="Disordered" evidence="10">
    <location>
        <begin position="1246"/>
        <end position="1294"/>
    </location>
</feature>
<dbReference type="EMBL" id="DQ336174">
    <property type="protein sequence ID" value="ABC61954.1"/>
    <property type="molecule type" value="mRNA"/>
</dbReference>
<dbReference type="PROSITE" id="PS50853">
    <property type="entry name" value="FN3"/>
    <property type="match status" value="2"/>
</dbReference>
<evidence type="ECO:0000259" key="14">
    <source>
        <dbReference type="PROSITE" id="PS50853"/>
    </source>
</evidence>
<dbReference type="Pfam" id="PF13927">
    <property type="entry name" value="Ig_3"/>
    <property type="match status" value="2"/>
</dbReference>
<protein>
    <submittedName>
        <fullName evidence="15">RoboA</fullName>
    </submittedName>
</protein>
<dbReference type="GO" id="GO:0007156">
    <property type="term" value="P:homophilic cell adhesion via plasma membrane adhesion molecules"/>
    <property type="evidence" value="ECO:0007669"/>
    <property type="project" value="TreeGrafter"/>
</dbReference>
<keyword evidence="4" id="KW-0677">Repeat</keyword>
<feature type="compositionally biased region" description="Polar residues" evidence="10">
    <location>
        <begin position="1278"/>
        <end position="1294"/>
    </location>
</feature>
<feature type="signal peptide" evidence="12">
    <location>
        <begin position="1"/>
        <end position="23"/>
    </location>
</feature>
<keyword evidence="3 12" id="KW-0732">Signal</keyword>
<reference evidence="15" key="1">
    <citation type="journal article" date="2007" name="Development">
        <title>Morphogenesis defects are associated with abnormal nervous system regeneration following roboA RNAi in planarians.</title>
        <authorList>
            <person name="Cebria F."/>
            <person name="Newmark P.A."/>
        </authorList>
    </citation>
    <scope>NUCLEOTIDE SEQUENCE</scope>
    <source>
        <tissue evidence="15">Head blastema</tissue>
    </source>
</reference>
<evidence type="ECO:0000256" key="12">
    <source>
        <dbReference type="SAM" id="SignalP"/>
    </source>
</evidence>
<accession>A1XCJ3</accession>
<feature type="compositionally biased region" description="Polar residues" evidence="10">
    <location>
        <begin position="1020"/>
        <end position="1029"/>
    </location>
</feature>
<dbReference type="InterPro" id="IPR013098">
    <property type="entry name" value="Ig_I-set"/>
</dbReference>
<keyword evidence="7" id="KW-1015">Disulfide bond</keyword>
<dbReference type="InterPro" id="IPR003598">
    <property type="entry name" value="Ig_sub2"/>
</dbReference>
<evidence type="ECO:0000256" key="11">
    <source>
        <dbReference type="SAM" id="Phobius"/>
    </source>
</evidence>
<feature type="transmembrane region" description="Helical" evidence="11">
    <location>
        <begin position="902"/>
        <end position="925"/>
    </location>
</feature>
<dbReference type="FunFam" id="2.60.40.10:FF:000008">
    <property type="entry name" value="roundabout homolog 2 isoform X2"/>
    <property type="match status" value="1"/>
</dbReference>
<evidence type="ECO:0000256" key="4">
    <source>
        <dbReference type="ARBA" id="ARBA00022737"/>
    </source>
</evidence>
<dbReference type="PROSITE" id="PS50835">
    <property type="entry name" value="IG_LIKE"/>
    <property type="match status" value="5"/>
</dbReference>
<dbReference type="Pfam" id="PF07679">
    <property type="entry name" value="I-set"/>
    <property type="match status" value="3"/>
</dbReference>
<dbReference type="PANTHER" id="PTHR10075:SF14">
    <property type="entry name" value="CELL ADHESION MOLECULE DSCAM2-RELATED"/>
    <property type="match status" value="1"/>
</dbReference>
<evidence type="ECO:0000256" key="2">
    <source>
        <dbReference type="ARBA" id="ARBA00022692"/>
    </source>
</evidence>
<keyword evidence="6 11" id="KW-0472">Membrane</keyword>
<feature type="compositionally biased region" description="Acidic residues" evidence="10">
    <location>
        <begin position="1259"/>
        <end position="1275"/>
    </location>
</feature>
<feature type="domain" description="Fibronectin type-III" evidence="14">
    <location>
        <begin position="517"/>
        <end position="610"/>
    </location>
</feature>
<evidence type="ECO:0000313" key="15">
    <source>
        <dbReference type="EMBL" id="ABC61954.1"/>
    </source>
</evidence>
<feature type="domain" description="Ig-like" evidence="13">
    <location>
        <begin position="214"/>
        <end position="299"/>
    </location>
</feature>
<dbReference type="SUPFAM" id="SSF49265">
    <property type="entry name" value="Fibronectin type III"/>
    <property type="match status" value="2"/>
</dbReference>
<dbReference type="SMART" id="SM00060">
    <property type="entry name" value="FN3"/>
    <property type="match status" value="3"/>
</dbReference>
<feature type="domain" description="Ig-like" evidence="13">
    <location>
        <begin position="26"/>
        <end position="111"/>
    </location>
</feature>
<dbReference type="InterPro" id="IPR003599">
    <property type="entry name" value="Ig_sub"/>
</dbReference>
<evidence type="ECO:0000256" key="6">
    <source>
        <dbReference type="ARBA" id="ARBA00023136"/>
    </source>
</evidence>
<proteinExistence type="evidence at transcript level"/>
<keyword evidence="2 11" id="KW-0812">Transmembrane</keyword>
<feature type="domain" description="Ig-like" evidence="13">
    <location>
        <begin position="304"/>
        <end position="396"/>
    </location>
</feature>
<comment type="subcellular location">
    <subcellularLocation>
        <location evidence="1">Membrane</location>
        <topology evidence="1">Single-pass membrane protein</topology>
    </subcellularLocation>
</comment>
<dbReference type="FunFam" id="2.60.40.10:FF:000032">
    <property type="entry name" value="palladin isoform X1"/>
    <property type="match status" value="1"/>
</dbReference>
<dbReference type="Gene3D" id="2.60.40.10">
    <property type="entry name" value="Immunoglobulins"/>
    <property type="match status" value="7"/>
</dbReference>
<feature type="chain" id="PRO_5002640970" evidence="12">
    <location>
        <begin position="24"/>
        <end position="1402"/>
    </location>
</feature>
<feature type="compositionally biased region" description="Low complexity" evidence="10">
    <location>
        <begin position="1034"/>
        <end position="1047"/>
    </location>
</feature>
<keyword evidence="8" id="KW-0325">Glycoprotein</keyword>
<feature type="domain" description="Fibronectin type-III" evidence="14">
    <location>
        <begin position="778"/>
        <end position="872"/>
    </location>
</feature>
<dbReference type="FunFam" id="2.60.40.10:FF:000004">
    <property type="entry name" value="DCC isoform 1"/>
    <property type="match status" value="1"/>
</dbReference>
<evidence type="ECO:0000256" key="7">
    <source>
        <dbReference type="ARBA" id="ARBA00023157"/>
    </source>
</evidence>
<dbReference type="InterPro" id="IPR036116">
    <property type="entry name" value="FN3_sf"/>
</dbReference>